<dbReference type="CDD" id="cd06263">
    <property type="entry name" value="MAM"/>
    <property type="match status" value="12"/>
</dbReference>
<reference evidence="7 8" key="1">
    <citation type="submission" date="2021-07" db="EMBL/GenBank/DDBJ databases">
        <authorList>
            <person name="Imarazene B."/>
            <person name="Zahm M."/>
            <person name="Klopp C."/>
            <person name="Cabau C."/>
            <person name="Beille S."/>
            <person name="Jouanno E."/>
            <person name="Castinel A."/>
            <person name="Lluch J."/>
            <person name="Gil L."/>
            <person name="Kuchtly C."/>
            <person name="Lopez Roques C."/>
            <person name="Donnadieu C."/>
            <person name="Parrinello H."/>
            <person name="Journot L."/>
            <person name="Du K."/>
            <person name="Schartl M."/>
            <person name="Retaux S."/>
            <person name="Guiguen Y."/>
        </authorList>
    </citation>
    <scope>NUCLEOTIDE SEQUENCE [LARGE SCALE GENOMIC DNA]</scope>
    <source>
        <strain evidence="7">Pach_M1</strain>
        <tissue evidence="7">Testis</tissue>
    </source>
</reference>
<evidence type="ECO:0000256" key="3">
    <source>
        <dbReference type="SAM" id="MobiDB-lite"/>
    </source>
</evidence>
<dbReference type="Proteomes" id="UP000752171">
    <property type="component" value="Unassembled WGS sequence"/>
</dbReference>
<dbReference type="InterPro" id="IPR000998">
    <property type="entry name" value="MAM_dom"/>
</dbReference>
<feature type="disulfide bond" evidence="2">
    <location>
        <begin position="1617"/>
        <end position="1632"/>
    </location>
</feature>
<dbReference type="InterPro" id="IPR023415">
    <property type="entry name" value="LDLR_class-A_CS"/>
</dbReference>
<feature type="disulfide bond" evidence="2">
    <location>
        <begin position="1368"/>
        <end position="1386"/>
    </location>
</feature>
<feature type="transmembrane region" description="Helical" evidence="4">
    <location>
        <begin position="2313"/>
        <end position="2337"/>
    </location>
</feature>
<evidence type="ECO:0000313" key="8">
    <source>
        <dbReference type="Proteomes" id="UP000752171"/>
    </source>
</evidence>
<dbReference type="Gene3D" id="4.10.400.10">
    <property type="entry name" value="Low-density Lipoprotein Receptor"/>
    <property type="match status" value="2"/>
</dbReference>
<dbReference type="InterPro" id="IPR013320">
    <property type="entry name" value="ConA-like_dom_sf"/>
</dbReference>
<feature type="region of interest" description="Disordered" evidence="3">
    <location>
        <begin position="1560"/>
        <end position="1591"/>
    </location>
</feature>
<dbReference type="GO" id="GO:0016020">
    <property type="term" value="C:membrane"/>
    <property type="evidence" value="ECO:0007669"/>
    <property type="project" value="InterPro"/>
</dbReference>
<feature type="domain" description="MAM" evidence="6">
    <location>
        <begin position="2130"/>
        <end position="2300"/>
    </location>
</feature>
<dbReference type="InterPro" id="IPR036055">
    <property type="entry name" value="LDL_receptor-like_sf"/>
</dbReference>
<keyword evidence="4" id="KW-1133">Transmembrane helix</keyword>
<dbReference type="PROSITE" id="PS50068">
    <property type="entry name" value="LDLRA_2"/>
    <property type="match status" value="2"/>
</dbReference>
<accession>A0A8T2LW08</accession>
<feature type="domain" description="MAM" evidence="6">
    <location>
        <begin position="878"/>
        <end position="1033"/>
    </location>
</feature>
<comment type="caution">
    <text evidence="2">Lacks conserved residue(s) required for the propagation of feature annotation.</text>
</comment>
<feature type="domain" description="MAM" evidence="6">
    <location>
        <begin position="1633"/>
        <end position="1794"/>
    </location>
</feature>
<comment type="caution">
    <text evidence="7">The sequence shown here is derived from an EMBL/GenBank/DDBJ whole genome shotgun (WGS) entry which is preliminary data.</text>
</comment>
<keyword evidence="4" id="KW-0812">Transmembrane</keyword>
<sequence length="2371" mass="261530">MDRLLVLLLAASCTGGQFHSLYKDHVNANEDSDTDGFDGSCDFEKDACQWKDNSKDAFRWRLEKANISRIPGVDHTTGSPWGQIMHVNGSSSNIFSEAILEHTFNQSTALGCQISFWYHLHDPVGISSHFVLSLVSEGSSVVLWNIKKGQTDGWENASARVGNRPKAFKMVFSVDPTYIGEQDVMLDDIKLTGCAEGDVPAGSELLSCDFEKDVCGWYPDYSTSLTWQRANGRKPSYDNQGPGYDHTTGSGYYMYIAPTRSSNPSQTARMVSYPQQGKCISFWYHIYGGSIGSLRFISKNSDGAETVMWMRTGNQGNKWRFAELSFAHNDSPVQFILEGVLGGTDGSIAIDDVQVSSSVNGSCPAERECTFESGLCGLQTEPAAQFPWIRTTGEQTAGTTSPSADHTLGTDQGYYLSAQLWKYPPGSRGSVITQDNEPTAESGVCWMFWYHMAGKDGGTLSVYLQQSNNSSSKVPLWSRSIEQGERWRHSRATALSPHYSYQIVFEAVVGEGQVKDIAIDDLSVLNGPCSPNGLCDFEMDECGWVNSALSDHSVPWSWTSGASGSGFSPEVDHTTNSALGHYMAFDSKYDRNEQVAHLQSELMPPVDHACLEFWCNMNMWGTVDKLTLDIYVNESGTLHFLWNKTGAQGKVWNKVTLDYRASENYQIVFEARRPPYDEGVIALDDIYIKENTGCSDLIPTTPAPTTEPTTPPPSSMDCSFEEGLCDWIQEAEHGITWNRQQGLQMDTTTKGPLYDHTTKNSHGFYLLLNMSGDKDEQSAVISAPVTVETPSVCVEFWYYMLGTRVESLDLLVQTKKAETVVVWTRKGTEAAEWLNGQVTLSMNDIQRVKLSGSRNANSSGFIAIDDVRVSPGACKDHNSCGFEDASLCGFEHDVTDSTHWSRVDGSTGHIDHTYRSQLGHSMAVLGKDLLNLASTHLLTPEYSKTTETCVRFWYWLSASPADSLAVHVYLNGELGRALWSLSGVPSTGWEVAEVTVSSPSKFRVAFKAEISPAQKTFILLDDVSVRDSACCPRGSCDFESGSCTWMNAANRDSDGHDWVPADGHSLGPPIDQTTHTAYGRFMLSPSQAEHSSKAVLISERILQNSNSCFTFWYHINNSDSGMLRVFLDAEKGEELMFETSAAGHSWRNFSTTVSETNPFQIRLEADSGNGGFMAVDDVTIMKGRCEDEAVESGLFVGCQFETDSCGWTDVSVGQFVWQRDHNGTTTANTGPSVDHTTGTELGWYMAVEASHGDQNSYAALQSPAMKQAGAECVLEFYYHMYGEGIGELKVFLQEGPRRTILWWKSGDHGDEWLRAEVAVGRTHQVFTILFEATRTFSELGDIAIDDLAFINCSLPEPQDSCPTGTFTCSNRVCVEASRVCDFSDDCGDGSDEAHCDELGYKQRCSFEQGMCSWQSNEGWDGWSLQSGERAWPVRGPPRDHTRNTAAGHFIVPVHHHSASQTAEIMSSTLLPSSECTVIFYYYAHGNNSMAGLTAQLRRLRGGEDDIILWGQTVTHGFHWQRVEVTFSSSVKAKIVFRFVGSSENREEFITVDDVSFSPSCVHDPDNSQLPETPPTLSPSTPTAPLTTPTPTDHPCKENEFYCWRSSGMKCIASTAQCDYSIDCPLGEDEETCGPCTFENGLCDWSDISQSVNKWLRVKAGDNTDPPADHTTGTGHYVHVNFSPASSGSEAQFQSPSLPSSSPYCQILFYFHLGKGGNVGDLSVFLQNDEGKRTQLWTRNHSTATPWSLEYLAVGKQQKPYKVIFSSQTTSLQSAAKPEYSATALDDISFLNCETSYQPPALSAIGCSFEKDLCGWVQGSAEDLHWLRKSGPTETVNTGPAGDHTSSKGYYVYVESSSPNRRGQVAQLKSPLLSPAGEKGYCLQLWYHMFGATVGSLKLFLQNVSSRKTTLMWQRTGSQENKWQLVQSHVTLQEVHQILIDASIGGEAGDIAIDDISLTEGACVPTDGLCNFEEGSCGWTQQADDDLDWIRGSGVDPVLNTNPSVDHTTHTDSGHYYYMGSDSSHVGEHTARMSSPLFTAGDKQCLQVWYYMSGLDGGTLNVYQELSGGAQALLLSHSGEQGKLWRFSQAPLPHTSPEYRIVVEGVKQQSDQGVMAVDDIMLSTYPCTGPGFCDFEVNMCGWRNVLDEDDTDWLRDQGNTQAPSTGPSIDHTTNSSVGYYLYVDITVGKQGSRALLLSEIFPADSTESTGQCFTFWYHIHGYKIGTLNLYINNRTTHSSGNKLGDLMWTESGDQGDVWWRSRVDIHYTEPFWFVFQYQKGEGSAGSVALDDLHITPGPCDPVIEPPTTAAPLDVVGIGVGVTVMILVIAIVCTSFYILRRRKSNREPLVEHDMLENNVAYDLYDCELQDSES</sequence>
<organism evidence="7 8">
    <name type="scientific">Astyanax mexicanus</name>
    <name type="common">Blind cave fish</name>
    <name type="synonym">Astyanax fasciatus mexicanus</name>
    <dbReference type="NCBI Taxonomy" id="7994"/>
    <lineage>
        <taxon>Eukaryota</taxon>
        <taxon>Metazoa</taxon>
        <taxon>Chordata</taxon>
        <taxon>Craniata</taxon>
        <taxon>Vertebrata</taxon>
        <taxon>Euteleostomi</taxon>
        <taxon>Actinopterygii</taxon>
        <taxon>Neopterygii</taxon>
        <taxon>Teleostei</taxon>
        <taxon>Ostariophysi</taxon>
        <taxon>Characiformes</taxon>
        <taxon>Characoidei</taxon>
        <taxon>Acestrorhamphidae</taxon>
        <taxon>Acestrorhamphinae</taxon>
        <taxon>Astyanax</taxon>
    </lineage>
</organism>
<dbReference type="SUPFAM" id="SSF49899">
    <property type="entry name" value="Concanavalin A-like lectins/glucanases"/>
    <property type="match status" value="13"/>
</dbReference>
<dbReference type="PROSITE" id="PS01209">
    <property type="entry name" value="LDLRA_1"/>
    <property type="match status" value="1"/>
</dbReference>
<feature type="domain" description="MAM" evidence="6">
    <location>
        <begin position="1967"/>
        <end position="2128"/>
    </location>
</feature>
<evidence type="ECO:0000256" key="5">
    <source>
        <dbReference type="SAM" id="SignalP"/>
    </source>
</evidence>
<dbReference type="PANTHER" id="PTHR23282">
    <property type="entry name" value="APICAL ENDOSOMAL GLYCOPROTEIN PRECURSOR"/>
    <property type="match status" value="1"/>
</dbReference>
<feature type="domain" description="MAM" evidence="6">
    <location>
        <begin position="367"/>
        <end position="531"/>
    </location>
</feature>
<dbReference type="Gene3D" id="2.60.120.200">
    <property type="match status" value="13"/>
</dbReference>
<dbReference type="InterPro" id="IPR051560">
    <property type="entry name" value="MAM_domain-containing"/>
</dbReference>
<evidence type="ECO:0000256" key="1">
    <source>
        <dbReference type="ARBA" id="ARBA00023157"/>
    </source>
</evidence>
<keyword evidence="5" id="KW-0732">Signal</keyword>
<dbReference type="Pfam" id="PF00629">
    <property type="entry name" value="MAM"/>
    <property type="match status" value="13"/>
</dbReference>
<feature type="compositionally biased region" description="Low complexity" evidence="3">
    <location>
        <begin position="1577"/>
        <end position="1590"/>
    </location>
</feature>
<feature type="domain" description="MAM" evidence="6">
    <location>
        <begin position="716"/>
        <end position="876"/>
    </location>
</feature>
<name>A0A8T2LW08_ASTMX</name>
<dbReference type="Pfam" id="PF00057">
    <property type="entry name" value="Ldl_recept_a"/>
    <property type="match status" value="2"/>
</dbReference>
<proteinExistence type="predicted"/>
<dbReference type="InterPro" id="IPR002172">
    <property type="entry name" value="LDrepeatLR_classA_rpt"/>
</dbReference>
<dbReference type="SMART" id="SM00192">
    <property type="entry name" value="LDLa"/>
    <property type="match status" value="2"/>
</dbReference>
<gene>
    <name evidence="7" type="ORF">AMEX_G10785</name>
</gene>
<keyword evidence="1 2" id="KW-1015">Disulfide bond</keyword>
<feature type="domain" description="MAM" evidence="6">
    <location>
        <begin position="533"/>
        <end position="696"/>
    </location>
</feature>
<feature type="disulfide bond" evidence="2">
    <location>
        <begin position="1361"/>
        <end position="1373"/>
    </location>
</feature>
<feature type="domain" description="MAM" evidence="6">
    <location>
        <begin position="1196"/>
        <end position="1354"/>
    </location>
</feature>
<evidence type="ECO:0000256" key="4">
    <source>
        <dbReference type="SAM" id="Phobius"/>
    </source>
</evidence>
<evidence type="ECO:0000256" key="2">
    <source>
        <dbReference type="PROSITE-ProRule" id="PRU00124"/>
    </source>
</evidence>
<dbReference type="EMBL" id="JAICCE010000008">
    <property type="protein sequence ID" value="KAG9273992.1"/>
    <property type="molecule type" value="Genomic_DNA"/>
</dbReference>
<keyword evidence="4" id="KW-0472">Membrane</keyword>
<feature type="domain" description="MAM" evidence="6">
    <location>
        <begin position="39"/>
        <end position="196"/>
    </location>
</feature>
<dbReference type="SUPFAM" id="SSF57424">
    <property type="entry name" value="LDL receptor-like module"/>
    <property type="match status" value="2"/>
</dbReference>
<feature type="domain" description="MAM" evidence="6">
    <location>
        <begin position="1402"/>
        <end position="1562"/>
    </location>
</feature>
<feature type="domain" description="MAM" evidence="6">
    <location>
        <begin position="206"/>
        <end position="365"/>
    </location>
</feature>
<dbReference type="PRINTS" id="PR00261">
    <property type="entry name" value="LDLRECEPTOR"/>
</dbReference>
<protein>
    <submittedName>
        <fullName evidence="7">MAM and LDL-receptor class A domain-containing protein 2-like</fullName>
    </submittedName>
</protein>
<evidence type="ECO:0000313" key="7">
    <source>
        <dbReference type="EMBL" id="KAG9273992.1"/>
    </source>
</evidence>
<dbReference type="SMART" id="SM00137">
    <property type="entry name" value="MAM"/>
    <property type="match status" value="13"/>
</dbReference>
<feature type="domain" description="MAM" evidence="6">
    <location>
        <begin position="1804"/>
        <end position="1964"/>
    </location>
</feature>
<feature type="domain" description="MAM" evidence="6">
    <location>
        <begin position="1034"/>
        <end position="1187"/>
    </location>
</feature>
<dbReference type="PROSITE" id="PS50060">
    <property type="entry name" value="MAM_2"/>
    <property type="match status" value="13"/>
</dbReference>
<feature type="chain" id="PRO_5035916041" evidence="5">
    <location>
        <begin position="17"/>
        <end position="2371"/>
    </location>
</feature>
<feature type="disulfide bond" evidence="2">
    <location>
        <begin position="1380"/>
        <end position="1395"/>
    </location>
</feature>
<dbReference type="PANTHER" id="PTHR23282:SF151">
    <property type="entry name" value="MAM AND LDL-RECEPTOR CLASS A DOMAIN-CONTAINING PROTEIN 1"/>
    <property type="match status" value="1"/>
</dbReference>
<dbReference type="CDD" id="cd00112">
    <property type="entry name" value="LDLa"/>
    <property type="match status" value="2"/>
</dbReference>
<evidence type="ECO:0000259" key="6">
    <source>
        <dbReference type="PROSITE" id="PS50060"/>
    </source>
</evidence>
<feature type="signal peptide" evidence="5">
    <location>
        <begin position="1"/>
        <end position="16"/>
    </location>
</feature>